<organism evidence="1 2">
    <name type="scientific">Limosilactobacillus reuteri</name>
    <name type="common">Lactobacillus reuteri</name>
    <dbReference type="NCBI Taxonomy" id="1598"/>
    <lineage>
        <taxon>Bacteria</taxon>
        <taxon>Bacillati</taxon>
        <taxon>Bacillota</taxon>
        <taxon>Bacilli</taxon>
        <taxon>Lactobacillales</taxon>
        <taxon>Lactobacillaceae</taxon>
        <taxon>Limosilactobacillus</taxon>
    </lineage>
</organism>
<accession>A0A256SJS6</accession>
<gene>
    <name evidence="1" type="ORF">CBF96_10055</name>
</gene>
<proteinExistence type="predicted"/>
<evidence type="ECO:0000313" key="2">
    <source>
        <dbReference type="Proteomes" id="UP000215747"/>
    </source>
</evidence>
<reference evidence="1 2" key="2">
    <citation type="submission" date="2017-09" db="EMBL/GenBank/DDBJ databases">
        <title>Tripartite evolution among Lactobacillus johnsonii, Lactobacillus taiwanensis, Lactobacillus reuteri and their rodent host.</title>
        <authorList>
            <person name="Wang T."/>
            <person name="Knowles S."/>
            <person name="Cheng C."/>
        </authorList>
    </citation>
    <scope>NUCLEOTIDE SEQUENCE [LARGE SCALE GENOMIC DNA]</scope>
    <source>
        <strain evidence="1 2">114h</strain>
    </source>
</reference>
<dbReference type="RefSeq" id="WP_094537450.1">
    <property type="nucleotide sequence ID" value="NZ_NGPL01000084.1"/>
</dbReference>
<dbReference type="EMBL" id="NGPL01000084">
    <property type="protein sequence ID" value="OYS66633.1"/>
    <property type="molecule type" value="Genomic_DNA"/>
</dbReference>
<evidence type="ECO:0008006" key="3">
    <source>
        <dbReference type="Google" id="ProtNLM"/>
    </source>
</evidence>
<dbReference type="Proteomes" id="UP000215747">
    <property type="component" value="Unassembled WGS sequence"/>
</dbReference>
<reference evidence="2" key="1">
    <citation type="submission" date="2017-05" db="EMBL/GenBank/DDBJ databases">
        <authorList>
            <person name="Lin X.B."/>
            <person name="Stothard P."/>
            <person name="Tasseva G."/>
            <person name="Walter J."/>
        </authorList>
    </citation>
    <scope>NUCLEOTIDE SEQUENCE [LARGE SCALE GENOMIC DNA]</scope>
    <source>
        <strain evidence="2">114h</strain>
    </source>
</reference>
<sequence>MAAPTNTTMQADLIAQSIDFTERFQGSIKKLREILGITRLTPMAVGNQIKIYKSTVTKADGTVGEGEVIPLSKVKKELASTLTLDYKKYRKTSTAEAIQASGFNAAVADTDAKLLREVQKDVKADMYGFLTGTTGVTTATAADFKSAIGATLGQLSVKWEDDDIQSVLFVNPIDFYNYLGGSDVTVQTSFGMSYLQNYFGFNTVIISSSIPSGKMAATAADNLNLAYAQVTGSLGTAFNFTTDETGLIGITHNPVNDSLVYQSVIMNGTKLFPERLDGIILTTISKN</sequence>
<comment type="caution">
    <text evidence="1">The sequence shown here is derived from an EMBL/GenBank/DDBJ whole genome shotgun (WGS) entry which is preliminary data.</text>
</comment>
<protein>
    <recommendedName>
        <fullName evidence="3">Phage capsid protein</fullName>
    </recommendedName>
</protein>
<dbReference type="AlphaFoldDB" id="A0A256SJS6"/>
<evidence type="ECO:0000313" key="1">
    <source>
        <dbReference type="EMBL" id="OYS66633.1"/>
    </source>
</evidence>
<name>A0A256SJS6_LIMRT</name>